<dbReference type="Proteomes" id="UP000254869">
    <property type="component" value="Unassembled WGS sequence"/>
</dbReference>
<dbReference type="GO" id="GO:0016740">
    <property type="term" value="F:transferase activity"/>
    <property type="evidence" value="ECO:0007669"/>
    <property type="project" value="UniProtKB-KW"/>
</dbReference>
<evidence type="ECO:0000313" key="5">
    <source>
        <dbReference type="Proteomes" id="UP000254869"/>
    </source>
</evidence>
<dbReference type="PANTHER" id="PTHR43842">
    <property type="entry name" value="PROPIONYL-COA CARBOXYLASE BETA CHAIN"/>
    <property type="match status" value="1"/>
</dbReference>
<dbReference type="InterPro" id="IPR011763">
    <property type="entry name" value="COA_CT_C"/>
</dbReference>
<dbReference type="EMBL" id="QQBC01000012">
    <property type="protein sequence ID" value="RDI62762.1"/>
    <property type="molecule type" value="Genomic_DNA"/>
</dbReference>
<dbReference type="InterPro" id="IPR034733">
    <property type="entry name" value="AcCoA_carboxyl_beta"/>
</dbReference>
<dbReference type="SUPFAM" id="SSF50475">
    <property type="entry name" value="FMN-binding split barrel"/>
    <property type="match status" value="1"/>
</dbReference>
<dbReference type="PANTHER" id="PTHR43842:SF2">
    <property type="entry name" value="PROPIONYL-COA CARBOXYLASE BETA CHAIN, MITOCHONDRIAL"/>
    <property type="match status" value="1"/>
</dbReference>
<dbReference type="Gene3D" id="3.90.226.10">
    <property type="entry name" value="2-enoyl-CoA Hydratase, Chain A, domain 1"/>
    <property type="match status" value="2"/>
</dbReference>
<organism evidence="4 5">
    <name type="scientific">Nocardia pseudobrasiliensis</name>
    <dbReference type="NCBI Taxonomy" id="45979"/>
    <lineage>
        <taxon>Bacteria</taxon>
        <taxon>Bacillati</taxon>
        <taxon>Actinomycetota</taxon>
        <taxon>Actinomycetes</taxon>
        <taxon>Mycobacteriales</taxon>
        <taxon>Nocardiaceae</taxon>
        <taxon>Nocardia</taxon>
    </lineage>
</organism>
<dbReference type="InterPro" id="IPR051047">
    <property type="entry name" value="AccD/PCCB"/>
</dbReference>
<proteinExistence type="inferred from homology"/>
<dbReference type="GO" id="GO:0004658">
    <property type="term" value="F:propionyl-CoA carboxylase activity"/>
    <property type="evidence" value="ECO:0007669"/>
    <property type="project" value="TreeGrafter"/>
</dbReference>
<feature type="domain" description="CoA carboxyltransferase N-terminal" evidence="2">
    <location>
        <begin position="143"/>
        <end position="399"/>
    </location>
</feature>
<dbReference type="InterPro" id="IPR029045">
    <property type="entry name" value="ClpP/crotonase-like_dom_sf"/>
</dbReference>
<dbReference type="SUPFAM" id="SSF52096">
    <property type="entry name" value="ClpP/crotonase"/>
    <property type="match status" value="2"/>
</dbReference>
<dbReference type="InterPro" id="IPR011762">
    <property type="entry name" value="COA_CT_N"/>
</dbReference>
<dbReference type="PROSITE" id="PS50980">
    <property type="entry name" value="COA_CT_NTER"/>
    <property type="match status" value="1"/>
</dbReference>
<evidence type="ECO:0000259" key="3">
    <source>
        <dbReference type="PROSITE" id="PS50989"/>
    </source>
</evidence>
<sequence>MRSPPCRCGPPLVLWCLRKASGRREIFCRADYFAVNVLAVGQDDLAAAFATTGMGWKQQIAWTAGPHGLPVLEGTTATLLCRRTRLVPGGDHVIVIGYVTECTHGDRAPLLFIDGRLHPATTAIPTPRFAKVPPMGSDSDVPVSGLTEVLARRHLTTDAARPEAVARRHAQGRRTARENIAELVDPGSFIEYGRFATAAQERARDLSDLVVSTPADGLIGGTATIDGRPCAVLSYDYMVMAGTQGMRGHRKSDRLIEVADRMSLPVVFFTEGGGGRPNDTDYPIVSALDLQSFALWAALDTPRIAVVSGRCFAGNAVLAGCADLRIATPEANLGMAGPAMIAGGGLGDYPPEAIGPVAEQAANGVLDIVVADEAEAVEAARRVLGYLDGPGEGGVPGADPAWLRSALPDQDRAAFDVVPLIEGLADADSVTWLRPEWAPEVVTAFAEIDGIPLGILANQSAHNAGALTNDASDKAADFLELCQRWSLPVVSLVDTPGFMVGPEAERPGLIRQAARMVTAGARLTVPLIGVVLRRGYGLGAQAMLGGSTHRPLLTLAWPTAHLGPMGIEGAVRLGLARQLAELPEPEREPIVAQATAAYRKNLEALNAARVLEIDDVIDPAETRTLIASTLRAAAYPTPKTNRR</sequence>
<evidence type="ECO:0000256" key="1">
    <source>
        <dbReference type="ARBA" id="ARBA00006102"/>
    </source>
</evidence>
<dbReference type="STRING" id="1210086.GCA_001613105_05361"/>
<evidence type="ECO:0000259" key="2">
    <source>
        <dbReference type="PROSITE" id="PS50980"/>
    </source>
</evidence>
<dbReference type="InterPro" id="IPR002563">
    <property type="entry name" value="Flavin_Rdtase-like_dom"/>
</dbReference>
<comment type="caution">
    <text evidence="4">The sequence shown here is derived from an EMBL/GenBank/DDBJ whole genome shotgun (WGS) entry which is preliminary data.</text>
</comment>
<dbReference type="Gene3D" id="2.30.110.10">
    <property type="entry name" value="Electron Transport, Fmn-binding Protein, Chain A"/>
    <property type="match status" value="1"/>
</dbReference>
<reference evidence="4 5" key="1">
    <citation type="submission" date="2018-07" db="EMBL/GenBank/DDBJ databases">
        <title>Genomic Encyclopedia of Type Strains, Phase IV (KMG-IV): sequencing the most valuable type-strain genomes for metagenomic binning, comparative biology and taxonomic classification.</title>
        <authorList>
            <person name="Goeker M."/>
        </authorList>
    </citation>
    <scope>NUCLEOTIDE SEQUENCE [LARGE SCALE GENOMIC DNA]</scope>
    <source>
        <strain evidence="4 5">DSM 44290</strain>
    </source>
</reference>
<dbReference type="GO" id="GO:0016646">
    <property type="term" value="F:oxidoreductase activity, acting on the CH-NH group of donors, NAD or NADP as acceptor"/>
    <property type="evidence" value="ECO:0007669"/>
    <property type="project" value="UniProtKB-ARBA"/>
</dbReference>
<dbReference type="InterPro" id="IPR012349">
    <property type="entry name" value="Split_barrel_FMN-bd"/>
</dbReference>
<dbReference type="Pfam" id="PF01039">
    <property type="entry name" value="Carboxyl_trans"/>
    <property type="match status" value="1"/>
</dbReference>
<keyword evidence="5" id="KW-1185">Reference proteome</keyword>
<dbReference type="PROSITE" id="PS50989">
    <property type="entry name" value="COA_CT_CTER"/>
    <property type="match status" value="1"/>
</dbReference>
<comment type="similarity">
    <text evidence="1">Belongs to the AccD/PCCB family.</text>
</comment>
<gene>
    <name evidence="4" type="ORF">DFR76_11280</name>
</gene>
<dbReference type="Pfam" id="PF01613">
    <property type="entry name" value="Flavin_Reduct"/>
    <property type="match status" value="1"/>
</dbReference>
<dbReference type="AlphaFoldDB" id="A0A370HW96"/>
<protein>
    <submittedName>
        <fullName evidence="4">Acetyl-CoA carboxylase carboxyltransferase component</fullName>
    </submittedName>
</protein>
<dbReference type="GO" id="GO:0009317">
    <property type="term" value="C:acetyl-CoA carboxylase complex"/>
    <property type="evidence" value="ECO:0007669"/>
    <property type="project" value="TreeGrafter"/>
</dbReference>
<name>A0A370HW96_9NOCA</name>
<dbReference type="SMART" id="SM00903">
    <property type="entry name" value="Flavin_Reduct"/>
    <property type="match status" value="1"/>
</dbReference>
<accession>A0A370HW96</accession>
<dbReference type="GO" id="GO:0010181">
    <property type="term" value="F:FMN binding"/>
    <property type="evidence" value="ECO:0007669"/>
    <property type="project" value="InterPro"/>
</dbReference>
<feature type="domain" description="CoA carboxyltransferase C-terminal" evidence="3">
    <location>
        <begin position="401"/>
        <end position="632"/>
    </location>
</feature>
<evidence type="ECO:0000313" key="4">
    <source>
        <dbReference type="EMBL" id="RDI62762.1"/>
    </source>
</evidence>
<keyword evidence="4" id="KW-0808">Transferase</keyword>